<proteinExistence type="predicted"/>
<keyword evidence="3" id="KW-1185">Reference proteome</keyword>
<evidence type="ECO:0000313" key="3">
    <source>
        <dbReference type="Proteomes" id="UP001596223"/>
    </source>
</evidence>
<comment type="caution">
    <text evidence="2">The sequence shown here is derived from an EMBL/GenBank/DDBJ whole genome shotgun (WGS) entry which is preliminary data.</text>
</comment>
<dbReference type="RefSeq" id="WP_378603843.1">
    <property type="nucleotide sequence ID" value="NZ_JBHSQN010000006.1"/>
</dbReference>
<evidence type="ECO:0000313" key="2">
    <source>
        <dbReference type="EMBL" id="MFC6011691.1"/>
    </source>
</evidence>
<accession>A0ABW1JQF0</accession>
<evidence type="ECO:0000256" key="1">
    <source>
        <dbReference type="SAM" id="MobiDB-lite"/>
    </source>
</evidence>
<name>A0ABW1JQF0_9NOCA</name>
<dbReference type="EMBL" id="JBHSQN010000006">
    <property type="protein sequence ID" value="MFC6011691.1"/>
    <property type="molecule type" value="Genomic_DNA"/>
</dbReference>
<organism evidence="2 3">
    <name type="scientific">Nocardia lasii</name>
    <dbReference type="NCBI Taxonomy" id="1616107"/>
    <lineage>
        <taxon>Bacteria</taxon>
        <taxon>Bacillati</taxon>
        <taxon>Actinomycetota</taxon>
        <taxon>Actinomycetes</taxon>
        <taxon>Mycobacteriales</taxon>
        <taxon>Nocardiaceae</taxon>
        <taxon>Nocardia</taxon>
    </lineage>
</organism>
<reference evidence="3" key="1">
    <citation type="journal article" date="2019" name="Int. J. Syst. Evol. Microbiol.">
        <title>The Global Catalogue of Microorganisms (GCM) 10K type strain sequencing project: providing services to taxonomists for standard genome sequencing and annotation.</title>
        <authorList>
            <consortium name="The Broad Institute Genomics Platform"/>
            <consortium name="The Broad Institute Genome Sequencing Center for Infectious Disease"/>
            <person name="Wu L."/>
            <person name="Ma J."/>
        </authorList>
    </citation>
    <scope>NUCLEOTIDE SEQUENCE [LARGE SCALE GENOMIC DNA]</scope>
    <source>
        <strain evidence="3">CCUG 36956</strain>
    </source>
</reference>
<sequence length="192" mass="20309">MGQHWGSGDAGSAREYRMVRLCGRIEVVDVLEETTRRLWDAAVGRWHGRGEEIATFPPMRLWRSAVQDGAPAGLMTPTLFARRTAAGDAPYCAGPGARLAAAIMLLTGAPTAAVDRGCALFEVTIATIHGDHGDTALDIARAVYTSAGADPILRDDTVCRWTGTAVPVPARPPAPSSKGPAIAGHSRLEEVR</sequence>
<dbReference type="Proteomes" id="UP001596223">
    <property type="component" value="Unassembled WGS sequence"/>
</dbReference>
<protein>
    <submittedName>
        <fullName evidence="2">Uncharacterized protein</fullName>
    </submittedName>
</protein>
<gene>
    <name evidence="2" type="ORF">ACFP3H_11560</name>
</gene>
<feature type="region of interest" description="Disordered" evidence="1">
    <location>
        <begin position="168"/>
        <end position="192"/>
    </location>
</feature>